<evidence type="ECO:0000313" key="3">
    <source>
        <dbReference type="Proteomes" id="UP000663920"/>
    </source>
</evidence>
<dbReference type="Gene3D" id="2.160.20.10">
    <property type="entry name" value="Single-stranded right-handed beta-helix, Pectin lyase-like"/>
    <property type="match status" value="1"/>
</dbReference>
<dbReference type="Pfam" id="PF13385">
    <property type="entry name" value="Laminin_G_3"/>
    <property type="match status" value="1"/>
</dbReference>
<name>A0A975CSL7_9FLAO</name>
<dbReference type="GO" id="GO:0005975">
    <property type="term" value="P:carbohydrate metabolic process"/>
    <property type="evidence" value="ECO:0007669"/>
    <property type="project" value="UniProtKB-ARBA"/>
</dbReference>
<protein>
    <submittedName>
        <fullName evidence="2">T9SS type A sorting domain-containing protein</fullName>
    </submittedName>
</protein>
<accession>A0A975CSL7</accession>
<gene>
    <name evidence="2" type="ORF">J3359_02765</name>
</gene>
<proteinExistence type="predicted"/>
<dbReference type="GO" id="GO:0004553">
    <property type="term" value="F:hydrolase activity, hydrolyzing O-glycosyl compounds"/>
    <property type="evidence" value="ECO:0007669"/>
    <property type="project" value="UniProtKB-ARBA"/>
</dbReference>
<sequence>MQTLTGATTLTCPQDNTLTLQSSETNFNYFLRNNADNTIVDGPIAGTGGALQFSTGVITTATTYHVYAESNTDNALHFDGVDDYVETTDPIIPASGDFSVTFWVKRNTSSFTDNEHFFAQGTGAAATFLGISGSGEIRAGNDWQHTGVTFPADTNWHHLALVKTKQAGTSNFDVYLYLDGAFVASQTGMPYSNPAQVPFRIARQYEPHQEYVNGQIDQLTVWDKRLSETEVIQTQTQAYSGTEPHLISYFNFNEGSGTTLTNSVSGSTNHGTLKNMDAANWVAGKSVVGTMVSNTQTITFNDLAMVYVDASATGTNCGNSWANAFTNIQDAINRVAADGQVFIAEGTYKEGAEIRINKPLTLTGGYPSGGGTQDIANNPTILDGDDAHRVLHINAVTKLQGLTVQQGKVYTDDYNGSKGAGIYTITDLNLDDVIVQRNICSGKIKAKGAGIYTDDGNITIKNCIVSYNLAYSSSYSTEGGGVYTSLGNITVTNSSVSNNAAISNSDDWGVCDGGGIYSIRGDITLINSLVSYNFVSYQGFDTSNLLGGGIYGNQIILQNSILWDNSKINSDDIFPSELEYTTLTAHHSLIKGQNPTGTHNIDATISGFYPMFVYDFNDLYYSSNYKKGGNFRLQAGSPLINAGSNSYTSSTTDLDGNTRIKNTNVDIGPYEYQNPFTGWTGHIDSSWDNTNNWNGGLPTTLTETYIYNTANQPILDIDGQAKDLTLATNSSLVINTGKGLTIGNNLTNNGTVTIHSNATSSGSLQVKGNATGNITYNRYVTDNWHTVGAPVIGQNIQDVVENHQVIQNGDNTKYAIAPYNNNIPTKNWEYALVANIAATGNFVNGKGYSMKRATAGTYSFTGTIENNNKTVTLTDGSKNNWNLIANPYPSFLKFNNLADASANVLLQNAAQLNTNNLAIYIWDTTTSSYKPYNHASTNLQYIAPGQAFFVNAKDGGGTFTFNKNLQTHNTGNVFAKSSRNSNLIFEMSLKASFQSQSRNLTKSTEIKYLENTTKGLDVGYDAEVFTGENNSFSVYTHLLEDNNNKAFALQCLPPNNFKDQIIPIGVNAAANTTISFTVDAQNTPKGINIYLEDKQENTFTKLSNNGNYEITLSAAQSGVGRFYLHTTSKVLNSDEFSTAIEQTKIWLSENRILKIANLSSEKATIQLFDVLGKEVFTKFLTSVGNDNVEVQLPNKLKQAVYLVRLQTDRRVKIKKIIVK</sequence>
<dbReference type="InterPro" id="IPR059226">
    <property type="entry name" value="Choice_anch_Q_dom"/>
</dbReference>
<dbReference type="EMBL" id="CP071869">
    <property type="protein sequence ID" value="QTE23217.1"/>
    <property type="molecule type" value="Genomic_DNA"/>
</dbReference>
<dbReference type="Proteomes" id="UP000663920">
    <property type="component" value="Chromosome"/>
</dbReference>
<dbReference type="AlphaFoldDB" id="A0A975CSL7"/>
<reference evidence="2 3" key="1">
    <citation type="submission" date="2021-03" db="EMBL/GenBank/DDBJ databases">
        <title>Complete genome of Polaribacter_sp.SM13.</title>
        <authorList>
            <person name="Jeong S.W."/>
            <person name="Bae J.W."/>
        </authorList>
    </citation>
    <scope>NUCLEOTIDE SEQUENCE [LARGE SCALE GENOMIC DNA]</scope>
    <source>
        <strain evidence="2 3">SM13</strain>
    </source>
</reference>
<dbReference type="NCBIfam" id="NF041518">
    <property type="entry name" value="choice_anch_Q"/>
    <property type="match status" value="1"/>
</dbReference>
<dbReference type="InterPro" id="IPR012334">
    <property type="entry name" value="Pectin_lyas_fold"/>
</dbReference>
<dbReference type="InterPro" id="IPR011050">
    <property type="entry name" value="Pectin_lyase_fold/virulence"/>
</dbReference>
<organism evidence="2 3">
    <name type="scientific">Polaribacter cellanae</name>
    <dbReference type="NCBI Taxonomy" id="2818493"/>
    <lineage>
        <taxon>Bacteria</taxon>
        <taxon>Pseudomonadati</taxon>
        <taxon>Bacteroidota</taxon>
        <taxon>Flavobacteriia</taxon>
        <taxon>Flavobacteriales</taxon>
        <taxon>Flavobacteriaceae</taxon>
    </lineage>
</organism>
<dbReference type="InterPro" id="IPR013320">
    <property type="entry name" value="ConA-like_dom_sf"/>
</dbReference>
<evidence type="ECO:0000256" key="1">
    <source>
        <dbReference type="ARBA" id="ARBA00022729"/>
    </source>
</evidence>
<keyword evidence="3" id="KW-1185">Reference proteome</keyword>
<dbReference type="SUPFAM" id="SSF49899">
    <property type="entry name" value="Concanavalin A-like lectins/glucanases"/>
    <property type="match status" value="1"/>
</dbReference>
<dbReference type="KEGG" id="pcea:J3359_02765"/>
<evidence type="ECO:0000313" key="2">
    <source>
        <dbReference type="EMBL" id="QTE23217.1"/>
    </source>
</evidence>
<dbReference type="NCBIfam" id="TIGR04183">
    <property type="entry name" value="Por_Secre_tail"/>
    <property type="match status" value="1"/>
</dbReference>
<keyword evidence="1" id="KW-0732">Signal</keyword>
<dbReference type="InterPro" id="IPR026444">
    <property type="entry name" value="Secre_tail"/>
</dbReference>
<dbReference type="Gene3D" id="2.60.120.200">
    <property type="match status" value="1"/>
</dbReference>
<dbReference type="RefSeq" id="WP_208079228.1">
    <property type="nucleotide sequence ID" value="NZ_CP071869.1"/>
</dbReference>
<dbReference type="SUPFAM" id="SSF51126">
    <property type="entry name" value="Pectin lyase-like"/>
    <property type="match status" value="1"/>
</dbReference>